<feature type="transmembrane region" description="Helical" evidence="4">
    <location>
        <begin position="180"/>
        <end position="202"/>
    </location>
</feature>
<dbReference type="Proteomes" id="UP000009315">
    <property type="component" value="Unassembled WGS sequence"/>
</dbReference>
<evidence type="ECO:0000256" key="1">
    <source>
        <dbReference type="ARBA" id="ARBA00022737"/>
    </source>
</evidence>
<dbReference type="Gene3D" id="1.25.40.10">
    <property type="entry name" value="Tetratricopeptide repeat domain"/>
    <property type="match status" value="2"/>
</dbReference>
<feature type="transmembrane region" description="Helical" evidence="4">
    <location>
        <begin position="263"/>
        <end position="284"/>
    </location>
</feature>
<protein>
    <submittedName>
        <fullName evidence="5">Uncharacterized protein</fullName>
    </submittedName>
</protein>
<feature type="transmembrane region" description="Helical" evidence="4">
    <location>
        <begin position="222"/>
        <end position="243"/>
    </location>
</feature>
<evidence type="ECO:0000313" key="5">
    <source>
        <dbReference type="EMBL" id="CCO06930.1"/>
    </source>
</evidence>
<evidence type="ECO:0000256" key="2">
    <source>
        <dbReference type="ARBA" id="ARBA00022803"/>
    </source>
</evidence>
<accession>K8DX06</accession>
<dbReference type="OrthoDB" id="9791784at2"/>
<dbReference type="InterPro" id="IPR013105">
    <property type="entry name" value="TPR_2"/>
</dbReference>
<name>K8DX06_9FIRM</name>
<gene>
    <name evidence="5" type="ORF">DESHY_10090</name>
</gene>
<dbReference type="Pfam" id="PF14559">
    <property type="entry name" value="TPR_19"/>
    <property type="match status" value="1"/>
</dbReference>
<keyword evidence="4" id="KW-0812">Transmembrane</keyword>
<feature type="transmembrane region" description="Helical" evidence="4">
    <location>
        <begin position="50"/>
        <end position="72"/>
    </location>
</feature>
<dbReference type="SUPFAM" id="SSF48452">
    <property type="entry name" value="TPR-like"/>
    <property type="match status" value="1"/>
</dbReference>
<keyword evidence="4" id="KW-0472">Membrane</keyword>
<dbReference type="InterPro" id="IPR019734">
    <property type="entry name" value="TPR_rpt"/>
</dbReference>
<feature type="transmembrane region" description="Helical" evidence="4">
    <location>
        <begin position="126"/>
        <end position="159"/>
    </location>
</feature>
<dbReference type="EMBL" id="CAOS01000001">
    <property type="protein sequence ID" value="CCO06930.1"/>
    <property type="molecule type" value="Genomic_DNA"/>
</dbReference>
<feature type="repeat" description="TPR" evidence="3">
    <location>
        <begin position="756"/>
        <end position="789"/>
    </location>
</feature>
<dbReference type="InterPro" id="IPR011990">
    <property type="entry name" value="TPR-like_helical_dom_sf"/>
</dbReference>
<evidence type="ECO:0000256" key="3">
    <source>
        <dbReference type="PROSITE-ProRule" id="PRU00339"/>
    </source>
</evidence>
<feature type="transmembrane region" description="Helical" evidence="4">
    <location>
        <begin position="84"/>
        <end position="106"/>
    </location>
</feature>
<keyword evidence="4" id="KW-1133">Transmembrane helix</keyword>
<keyword evidence="2 3" id="KW-0802">TPR repeat</keyword>
<evidence type="ECO:0000256" key="4">
    <source>
        <dbReference type="SAM" id="Phobius"/>
    </source>
</evidence>
<organism evidence="5 6">
    <name type="scientific">Desulforamulus hydrothermalis Lam5 = DSM 18033</name>
    <dbReference type="NCBI Taxonomy" id="1121428"/>
    <lineage>
        <taxon>Bacteria</taxon>
        <taxon>Bacillati</taxon>
        <taxon>Bacillota</taxon>
        <taxon>Clostridia</taxon>
        <taxon>Eubacteriales</taxon>
        <taxon>Peptococcaceae</taxon>
        <taxon>Desulforamulus</taxon>
    </lineage>
</organism>
<keyword evidence="1" id="KW-0677">Repeat</keyword>
<dbReference type="Pfam" id="PF07719">
    <property type="entry name" value="TPR_2"/>
    <property type="match status" value="1"/>
</dbReference>
<comment type="caution">
    <text evidence="5">The sequence shown here is derived from an EMBL/GenBank/DDBJ whole genome shotgun (WGS) entry which is preliminary data.</text>
</comment>
<dbReference type="STRING" id="1121428.DESHY_10090"/>
<feature type="transmembrane region" description="Helical" evidence="4">
    <location>
        <begin position="21"/>
        <end position="44"/>
    </location>
</feature>
<proteinExistence type="predicted"/>
<keyword evidence="6" id="KW-1185">Reference proteome</keyword>
<sequence length="816" mass="90915">MVEYLNLLKESETKYAARYWSWLWLAFFLLNSSWLFSSLALYLMKRPVPLGLQVLFTVTSFLLGLLAAAVFSGKAFAGFKSVRASFPPLLAATLTLAVVVAAVPLAMRAWTCYLAEMIGRGDISNWAAALTFAGLLLVMAVFAMFAGMSACAFLLYGVAARGTGRVAAALVAVCLRRLPVFLLLVLANLMVGAVLLKVLQLIEVFLKELLPYGFFSRYVLEMFLAGGKTALALFLLGSTQLMLAKDGDKLREKIGEQAAGALWFPAGAAVLTAVLTVFNVLPYLDAPGQVVKNIEARIIRADSFRNLGRDGEASAEYRKAQADLLAFQAYLTGIEEIRENGKIEKARDFLTGAEEICPDSPYVPYFRGMLLKLAVPQAETDPEINNLFATAAAKSAGEKTAHVPEARLWTIGGYWAAGDKEKAREALSLAIARGIFSDRFVGLAGAGEKRLAGLRQEISKLENLLKVRELYVLLNRAEYEDESAVLPELLEYAEQNPGPESYYQAALLAERIPYPDYMYEYARKYFTAKSWEKEEEIKAALFTSYMYVKSGHPGEAEQLMAAMHAKYPENAEIAGDYAYTLLENQKPARALAVIKALGVQDVSLLYLQAVAAQQMQDYPGALAALASLCREAERGGAAPDEIRKIDEYLYRFLLEYQELAAWGTVKGQELIAEVKKKQEPVLVYYYVLGLEARQAENYEQSNSYFARLLALNSHLAYPYYLLGVNYNEMAGYLKQDCYRLAEKNFLQFLERRPDVVEGYFCLGMVYKHTGEPAKAERAFRKVIALNPRRDNPLYEPFSMYNHALAEIERIKQKGQE</sequence>
<dbReference type="SMART" id="SM00028">
    <property type="entry name" value="TPR"/>
    <property type="match status" value="2"/>
</dbReference>
<dbReference type="PROSITE" id="PS50005">
    <property type="entry name" value="TPR"/>
    <property type="match status" value="1"/>
</dbReference>
<dbReference type="AlphaFoldDB" id="K8DX06"/>
<evidence type="ECO:0000313" key="6">
    <source>
        <dbReference type="Proteomes" id="UP000009315"/>
    </source>
</evidence>
<dbReference type="RefSeq" id="WP_008409591.1">
    <property type="nucleotide sequence ID" value="NZ_CAOS01000001.1"/>
</dbReference>
<reference evidence="5 6" key="1">
    <citation type="journal article" date="2013" name="Genome Announc.">
        <title>Genome Sequence of the Sulfate-Reducing Bacterium Desulfotomaculum hydrothermale Lam5(T).</title>
        <authorList>
            <person name="Amin O."/>
            <person name="Fardeau M.L."/>
            <person name="Valette O."/>
            <person name="Hirschler-Rea A."/>
            <person name="Barbe V."/>
            <person name="Medigue C."/>
            <person name="Vacherie B."/>
            <person name="Ollivier B."/>
            <person name="Bertin P.N."/>
            <person name="Dolla A."/>
        </authorList>
    </citation>
    <scope>NUCLEOTIDE SEQUENCE [LARGE SCALE GENOMIC DNA]</scope>
    <source>
        <strain evidence="6">Lam5 / DSM 18033</strain>
    </source>
</reference>